<proteinExistence type="inferred from homology"/>
<evidence type="ECO:0000256" key="6">
    <source>
        <dbReference type="ARBA" id="ARBA00022884"/>
    </source>
</evidence>
<feature type="compositionally biased region" description="Basic and acidic residues" evidence="13">
    <location>
        <begin position="697"/>
        <end position="710"/>
    </location>
</feature>
<dbReference type="RefSeq" id="XP_044564919.1">
    <property type="nucleotide sequence ID" value="XM_044704049.1"/>
</dbReference>
<feature type="region of interest" description="Disordered" evidence="13">
    <location>
        <begin position="669"/>
        <end position="716"/>
    </location>
</feature>
<dbReference type="EMBL" id="VFQX01000019">
    <property type="protein sequence ID" value="KAF0980206.1"/>
    <property type="molecule type" value="Genomic_DNA"/>
</dbReference>
<feature type="compositionally biased region" description="Basic and acidic residues" evidence="13">
    <location>
        <begin position="260"/>
        <end position="279"/>
    </location>
</feature>
<feature type="short sequence motif" description="Q motif" evidence="11">
    <location>
        <begin position="405"/>
        <end position="433"/>
    </location>
</feature>
<feature type="compositionally biased region" description="Basic residues" evidence="13">
    <location>
        <begin position="1070"/>
        <end position="1081"/>
    </location>
</feature>
<dbReference type="GO" id="GO:0003743">
    <property type="term" value="F:translation initiation factor activity"/>
    <property type="evidence" value="ECO:0007669"/>
    <property type="project" value="UniProtKB-KW"/>
</dbReference>
<gene>
    <name evidence="17" type="ORF">FDP41_013420</name>
</gene>
<dbReference type="Proteomes" id="UP000444721">
    <property type="component" value="Unassembled WGS sequence"/>
</dbReference>
<keyword evidence="3 12" id="KW-0378">Hydrolase</keyword>
<reference evidence="17 18" key="1">
    <citation type="journal article" date="2019" name="Sci. Rep.">
        <title>Nanopore sequencing improves the draft genome of the human pathogenic amoeba Naegleria fowleri.</title>
        <authorList>
            <person name="Liechti N."/>
            <person name="Schurch N."/>
            <person name="Bruggmann R."/>
            <person name="Wittwer M."/>
        </authorList>
    </citation>
    <scope>NUCLEOTIDE SEQUENCE [LARGE SCALE GENOMIC DNA]</scope>
    <source>
        <strain evidence="17 18">ATCC 30894</strain>
    </source>
</reference>
<organism evidence="17 18">
    <name type="scientific">Naegleria fowleri</name>
    <name type="common">Brain eating amoeba</name>
    <dbReference type="NCBI Taxonomy" id="5763"/>
    <lineage>
        <taxon>Eukaryota</taxon>
        <taxon>Discoba</taxon>
        <taxon>Heterolobosea</taxon>
        <taxon>Tetramitia</taxon>
        <taxon>Eutetramitia</taxon>
        <taxon>Vahlkampfiidae</taxon>
        <taxon>Naegleria</taxon>
    </lineage>
</organism>
<feature type="domain" description="Helicase ATP-binding" evidence="14">
    <location>
        <begin position="437"/>
        <end position="673"/>
    </location>
</feature>
<evidence type="ECO:0000313" key="18">
    <source>
        <dbReference type="Proteomes" id="UP000444721"/>
    </source>
</evidence>
<evidence type="ECO:0000259" key="15">
    <source>
        <dbReference type="PROSITE" id="PS51194"/>
    </source>
</evidence>
<dbReference type="VEuPathDB" id="AmoebaDB:FDP41_013420"/>
<dbReference type="InterPro" id="IPR011545">
    <property type="entry name" value="DEAD/DEAH_box_helicase_dom"/>
</dbReference>
<keyword evidence="7" id="KW-0648">Protein biosynthesis</keyword>
<sequence length="1095" mass="124705">MSQNVKAKLRKQLQAAATAATSKNKTVVGMKHSVVASSSSGSTGGGEKRNSSEDGMEEDFDESFFSYMNEDSSDDEMSMGYKFDPSIYGQVEKKNGNKESSVFELAGENDSEDELAKHLVFSTNSDSSDEEIQVKDLKKNKRQKKEKQSKQQQEEEISEMQEVEETDEMEHDDEVIPQSSSENTKSSKDENEWTESELAEMEKKQKGAWKKVNLADEDVFACEGLYSLEVMDANDESYQEIMRKLYGDDFDKFTTTASATKKENNEDHQEEKATTDTKTTEANQSRTPEEIRKERNRKKRERKKKAQEKKLAAAAASGQSDSSTSNDKLEGDSLEEDAPESNAVEESEETVTASNEEQPKQSKSQETKTEPEKKKKEKAADLKVVNEDADSISLDELNEKMKAWNFDSQFMLHEQIIRNLYRLGFYTPTPIQEASIPKALTEKADVLAAAETGSGKTLAFALPIIEELLRLKEKGGDTLSTFEDTSSTHTAVDGVDLNEIGVNNKRKKMLRDVKKDMFRLKSLILLPTRELAVQVSTHIQAVIRNTPIKVVSLLGGLNEEKQIREIHMLKPDIIVATPGRYWYYIDKGMFASNSILGLRFLVIDEADRMVADAHFFELQSILRYITVERFKRSQQANISPEEVPSLRKFISSATLTFIDDKWKQKLQAMSQEEQTKLQTDADNYTSTLDEEDEEEEQQPHEEATSAEHKVDKQKKKKKKESKIQKIIQKILAILDMQNPLIVDLTTSNLLAHTLQEAHIESTREDKVLYLYYFITLYSGRTVVFTNNIKAVRFIGNVLKELFIKGPNASENKASIVSLHGKMDQQARFKNLEKFKKLENCILITTDVFARGIDIPDVENVVHFNLPADTKTYIHRCGRSGRAGKQGFSLAIVAPEERKQYFHILRDTNREESGLPTFPISNPDLLEVLRKRIRLAIEIVKLEEKKAAKTQEQDWFTKQAKALDIELDDTFFRDLKRDRDSKMKGLSKQQEQNLARMKNELAALLKQNVFMQTKTSQSGSSRLFTVGDPRSIDLIKARLSKARTERARSDLERQMAADEEKKQKQSGEGSKKRKRKSKKAKDCKKLKQNDDMEDDE</sequence>
<evidence type="ECO:0000256" key="12">
    <source>
        <dbReference type="RuleBase" id="RU365068"/>
    </source>
</evidence>
<protein>
    <recommendedName>
        <fullName evidence="12">ATP-dependent RNA helicase</fullName>
        <ecNumber evidence="12">3.6.4.13</ecNumber>
    </recommendedName>
</protein>
<evidence type="ECO:0000256" key="11">
    <source>
        <dbReference type="PROSITE-ProRule" id="PRU00552"/>
    </source>
</evidence>
<feature type="compositionally biased region" description="Polar residues" evidence="13">
    <location>
        <begin position="669"/>
        <end position="687"/>
    </location>
</feature>
<feature type="domain" description="Helicase C-terminal" evidence="15">
    <location>
        <begin position="766"/>
        <end position="925"/>
    </location>
</feature>
<comment type="catalytic activity">
    <reaction evidence="12">
        <text>ATP + H2O = ADP + phosphate + H(+)</text>
        <dbReference type="Rhea" id="RHEA:13065"/>
        <dbReference type="ChEBI" id="CHEBI:15377"/>
        <dbReference type="ChEBI" id="CHEBI:15378"/>
        <dbReference type="ChEBI" id="CHEBI:30616"/>
        <dbReference type="ChEBI" id="CHEBI:43474"/>
        <dbReference type="ChEBI" id="CHEBI:456216"/>
        <dbReference type="EC" id="3.6.4.13"/>
    </reaction>
</comment>
<keyword evidence="6 12" id="KW-0694">RNA-binding</keyword>
<dbReference type="PROSITE" id="PS00039">
    <property type="entry name" value="DEAD_ATP_HELICASE"/>
    <property type="match status" value="1"/>
</dbReference>
<dbReference type="SMART" id="SM00487">
    <property type="entry name" value="DEXDc"/>
    <property type="match status" value="1"/>
</dbReference>
<dbReference type="PROSITE" id="PS51194">
    <property type="entry name" value="HELICASE_CTER"/>
    <property type="match status" value="1"/>
</dbReference>
<comment type="function">
    <text evidence="9">ATP-dependent RNA helicase which is a subunit of the eIF4F complex involved in cap recognition and is required for mRNA binding to ribosome. In the current model of translation initiation, eIF4A unwinds RNA secondary structures in the 5'-UTR of mRNAs which is necessary to allow efficient binding of the small ribosomal subunit, and subsequent scanning for the initiator codon.</text>
</comment>
<evidence type="ECO:0000256" key="7">
    <source>
        <dbReference type="ARBA" id="ARBA00022917"/>
    </source>
</evidence>
<evidence type="ECO:0000256" key="8">
    <source>
        <dbReference type="ARBA" id="ARBA00024352"/>
    </source>
</evidence>
<dbReference type="VEuPathDB" id="AmoebaDB:NF0079580"/>
<evidence type="ECO:0000256" key="5">
    <source>
        <dbReference type="ARBA" id="ARBA00022840"/>
    </source>
</evidence>
<dbReference type="InterPro" id="IPR014001">
    <property type="entry name" value="Helicase_ATP-bd"/>
</dbReference>
<feature type="compositionally biased region" description="Acidic residues" evidence="13">
    <location>
        <begin position="154"/>
        <end position="175"/>
    </location>
</feature>
<feature type="compositionally biased region" description="Polar residues" evidence="13">
    <location>
        <begin position="317"/>
        <end position="326"/>
    </location>
</feature>
<comment type="similarity">
    <text evidence="8">Belongs to the DEAD box helicase family. eIF4A subfamily.</text>
</comment>
<dbReference type="InterPro" id="IPR027417">
    <property type="entry name" value="P-loop_NTPase"/>
</dbReference>
<dbReference type="InterPro" id="IPR001650">
    <property type="entry name" value="Helicase_C-like"/>
</dbReference>
<evidence type="ECO:0000256" key="13">
    <source>
        <dbReference type="SAM" id="MobiDB-lite"/>
    </source>
</evidence>
<dbReference type="GO" id="GO:0005524">
    <property type="term" value="F:ATP binding"/>
    <property type="evidence" value="ECO:0007669"/>
    <property type="project" value="UniProtKB-UniRule"/>
</dbReference>
<dbReference type="SMART" id="SM00490">
    <property type="entry name" value="HELICc"/>
    <property type="match status" value="1"/>
</dbReference>
<dbReference type="GO" id="GO:0016787">
    <property type="term" value="F:hydrolase activity"/>
    <property type="evidence" value="ECO:0007669"/>
    <property type="project" value="UniProtKB-KW"/>
</dbReference>
<evidence type="ECO:0000313" key="17">
    <source>
        <dbReference type="EMBL" id="KAF0980206.1"/>
    </source>
</evidence>
<comment type="domain">
    <text evidence="12">The Q motif is unique to and characteristic of the DEAD box family of RNA helicases and controls ATP binding and hydrolysis.</text>
</comment>
<accession>A0A6A5BXV4</accession>
<dbReference type="GO" id="GO:0003723">
    <property type="term" value="F:RNA binding"/>
    <property type="evidence" value="ECO:0007669"/>
    <property type="project" value="UniProtKB-UniRule"/>
</dbReference>
<dbReference type="EC" id="3.6.4.13" evidence="12"/>
<dbReference type="Gene3D" id="3.40.50.300">
    <property type="entry name" value="P-loop containing nucleotide triphosphate hydrolases"/>
    <property type="match status" value="2"/>
</dbReference>
<keyword evidence="4 12" id="KW-0347">Helicase</keyword>
<feature type="compositionally biased region" description="Acidic residues" evidence="13">
    <location>
        <begin position="332"/>
        <end position="349"/>
    </location>
</feature>
<feature type="region of interest" description="Disordered" evidence="13">
    <location>
        <begin position="257"/>
        <end position="382"/>
    </location>
</feature>
<feature type="compositionally biased region" description="Basic residues" evidence="13">
    <location>
        <begin position="294"/>
        <end position="307"/>
    </location>
</feature>
<comment type="caution">
    <text evidence="17">The sequence shown here is derived from an EMBL/GenBank/DDBJ whole genome shotgun (WGS) entry which is preliminary data.</text>
</comment>
<evidence type="ECO:0000259" key="16">
    <source>
        <dbReference type="PROSITE" id="PS51195"/>
    </source>
</evidence>
<feature type="domain" description="DEAD-box RNA helicase Q" evidence="16">
    <location>
        <begin position="405"/>
        <end position="433"/>
    </location>
</feature>
<dbReference type="OMA" id="ANDESYQ"/>
<feature type="region of interest" description="Disordered" evidence="13">
    <location>
        <begin position="1042"/>
        <end position="1095"/>
    </location>
</feature>
<evidence type="ECO:0000259" key="14">
    <source>
        <dbReference type="PROSITE" id="PS51192"/>
    </source>
</evidence>
<keyword evidence="2 12" id="KW-0547">Nucleotide-binding</keyword>
<dbReference type="OrthoDB" id="4310724at2759"/>
<feature type="region of interest" description="Disordered" evidence="13">
    <location>
        <begin position="18"/>
        <end position="210"/>
    </location>
</feature>
<dbReference type="InterPro" id="IPR000629">
    <property type="entry name" value="RNA-helicase_DEAD-box_CS"/>
</dbReference>
<dbReference type="GeneID" id="68120635"/>
<comment type="subunit">
    <text evidence="10">eIF4F is a multi-subunit complex, the composition of which varies with external and internal environmental conditions. It is composed of at least EIF4A, EIF4E and EIF4G.</text>
</comment>
<dbReference type="CDD" id="cd18787">
    <property type="entry name" value="SF2_C_DEAD"/>
    <property type="match status" value="1"/>
</dbReference>
<dbReference type="Pfam" id="PF00271">
    <property type="entry name" value="Helicase_C"/>
    <property type="match status" value="1"/>
</dbReference>
<dbReference type="PANTHER" id="PTHR24031">
    <property type="entry name" value="RNA HELICASE"/>
    <property type="match status" value="1"/>
</dbReference>
<evidence type="ECO:0000256" key="4">
    <source>
        <dbReference type="ARBA" id="ARBA00022806"/>
    </source>
</evidence>
<evidence type="ECO:0000256" key="1">
    <source>
        <dbReference type="ARBA" id="ARBA00022540"/>
    </source>
</evidence>
<dbReference type="InterPro" id="IPR014014">
    <property type="entry name" value="RNA_helicase_DEAD_Q_motif"/>
</dbReference>
<evidence type="ECO:0000256" key="9">
    <source>
        <dbReference type="ARBA" id="ARBA00024769"/>
    </source>
</evidence>
<feature type="compositionally biased region" description="Basic and acidic residues" evidence="13">
    <location>
        <begin position="1042"/>
        <end position="1064"/>
    </location>
</feature>
<dbReference type="SUPFAM" id="SSF52540">
    <property type="entry name" value="P-loop containing nucleoside triphosphate hydrolases"/>
    <property type="match status" value="1"/>
</dbReference>
<name>A0A6A5BXV4_NAEFO</name>
<dbReference type="VEuPathDB" id="AmoebaDB:NfTy_029030"/>
<keyword evidence="18" id="KW-1185">Reference proteome</keyword>
<evidence type="ECO:0000256" key="10">
    <source>
        <dbReference type="ARBA" id="ARBA00025917"/>
    </source>
</evidence>
<keyword evidence="5 12" id="KW-0067">ATP-binding</keyword>
<feature type="compositionally biased region" description="Basic and acidic residues" evidence="13">
    <location>
        <begin position="357"/>
        <end position="382"/>
    </location>
</feature>
<evidence type="ECO:0000256" key="2">
    <source>
        <dbReference type="ARBA" id="ARBA00022741"/>
    </source>
</evidence>
<comment type="function">
    <text evidence="12">RNA helicase.</text>
</comment>
<evidence type="ECO:0000256" key="3">
    <source>
        <dbReference type="ARBA" id="ARBA00022801"/>
    </source>
</evidence>
<dbReference type="GO" id="GO:0003724">
    <property type="term" value="F:RNA helicase activity"/>
    <property type="evidence" value="ECO:0007669"/>
    <property type="project" value="UniProtKB-EC"/>
</dbReference>
<dbReference type="PROSITE" id="PS51192">
    <property type="entry name" value="HELICASE_ATP_BIND_1"/>
    <property type="match status" value="1"/>
</dbReference>
<dbReference type="Pfam" id="PF00270">
    <property type="entry name" value="DEAD"/>
    <property type="match status" value="1"/>
</dbReference>
<dbReference type="AlphaFoldDB" id="A0A6A5BXV4"/>
<keyword evidence="1" id="KW-0396">Initiation factor</keyword>
<dbReference type="PROSITE" id="PS51195">
    <property type="entry name" value="Q_MOTIF"/>
    <property type="match status" value="1"/>
</dbReference>